<evidence type="ECO:0000313" key="7">
    <source>
        <dbReference type="Proteomes" id="UP000189464"/>
    </source>
</evidence>
<accession>A0A1S6IU50</accession>
<dbReference type="SUPFAM" id="SSF50156">
    <property type="entry name" value="PDZ domain-like"/>
    <property type="match status" value="1"/>
</dbReference>
<evidence type="ECO:0000256" key="3">
    <source>
        <dbReference type="ARBA" id="ARBA00022801"/>
    </source>
</evidence>
<dbReference type="STRING" id="1833852.B0537_03675"/>
<dbReference type="AlphaFoldDB" id="A0A1S6IU50"/>
<dbReference type="SUPFAM" id="SSF50494">
    <property type="entry name" value="Trypsin-like serine proteases"/>
    <property type="match status" value="1"/>
</dbReference>
<evidence type="ECO:0000256" key="4">
    <source>
        <dbReference type="ARBA" id="ARBA00022825"/>
    </source>
</evidence>
<evidence type="ECO:0000313" key="6">
    <source>
        <dbReference type="EMBL" id="AQS58264.1"/>
    </source>
</evidence>
<keyword evidence="2" id="KW-0645">Protease</keyword>
<name>A0A1S6IU50_9FIRM</name>
<dbReference type="PROSITE" id="PS50106">
    <property type="entry name" value="PDZ"/>
    <property type="match status" value="1"/>
</dbReference>
<dbReference type="OrthoDB" id="9758917at2"/>
<protein>
    <submittedName>
        <fullName evidence="6">Peptidase S1</fullName>
    </submittedName>
</protein>
<dbReference type="KEGG" id="dfg:B0537_03675"/>
<dbReference type="SMART" id="SM00228">
    <property type="entry name" value="PDZ"/>
    <property type="match status" value="1"/>
</dbReference>
<dbReference type="Gene3D" id="2.30.42.10">
    <property type="match status" value="1"/>
</dbReference>
<dbReference type="InterPro" id="IPR009003">
    <property type="entry name" value="Peptidase_S1_PA"/>
</dbReference>
<dbReference type="PRINTS" id="PR00834">
    <property type="entry name" value="PROTEASES2C"/>
</dbReference>
<dbReference type="Proteomes" id="UP000189464">
    <property type="component" value="Chromosome"/>
</dbReference>
<keyword evidence="7" id="KW-1185">Reference proteome</keyword>
<reference evidence="6 7" key="1">
    <citation type="journal article" date="2016" name="Int. J. Syst. Evol. Microbiol.">
        <title>Desulfotomaculum ferrireducens sp. nov., a moderately thermophilic sulfate-reducing and dissimilatory Fe(III)-reducing bacterium isolated from compost.</title>
        <authorList>
            <person name="Yang G."/>
            <person name="Guo J."/>
            <person name="Zhuang L."/>
            <person name="Yuan Y."/>
            <person name="Zhou S."/>
        </authorList>
    </citation>
    <scope>NUCLEOTIDE SEQUENCE [LARGE SCALE GENOMIC DNA]</scope>
    <source>
        <strain evidence="6 7">GSS09</strain>
    </source>
</reference>
<dbReference type="Gene3D" id="2.40.10.10">
    <property type="entry name" value="Trypsin-like serine proteases"/>
    <property type="match status" value="2"/>
</dbReference>
<proteinExistence type="inferred from homology"/>
<dbReference type="EMBL" id="CP019698">
    <property type="protein sequence ID" value="AQS58264.1"/>
    <property type="molecule type" value="Genomic_DNA"/>
</dbReference>
<comment type="similarity">
    <text evidence="1">Belongs to the peptidase S1C family.</text>
</comment>
<dbReference type="InterPro" id="IPR001940">
    <property type="entry name" value="Peptidase_S1C"/>
</dbReference>
<feature type="domain" description="PDZ" evidence="5">
    <location>
        <begin position="288"/>
        <end position="365"/>
    </location>
</feature>
<dbReference type="PANTHER" id="PTHR22939">
    <property type="entry name" value="SERINE PROTEASE FAMILY S1C HTRA-RELATED"/>
    <property type="match status" value="1"/>
</dbReference>
<organism evidence="6 7">
    <name type="scientific">Desulforamulus ferrireducens</name>
    <dbReference type="NCBI Taxonomy" id="1833852"/>
    <lineage>
        <taxon>Bacteria</taxon>
        <taxon>Bacillati</taxon>
        <taxon>Bacillota</taxon>
        <taxon>Clostridia</taxon>
        <taxon>Eubacteriales</taxon>
        <taxon>Peptococcaceae</taxon>
        <taxon>Desulforamulus</taxon>
    </lineage>
</organism>
<dbReference type="InterPro" id="IPR001478">
    <property type="entry name" value="PDZ"/>
</dbReference>
<dbReference type="InterPro" id="IPR043504">
    <property type="entry name" value="Peptidase_S1_PA_chymotrypsin"/>
</dbReference>
<dbReference type="GO" id="GO:0004252">
    <property type="term" value="F:serine-type endopeptidase activity"/>
    <property type="evidence" value="ECO:0007669"/>
    <property type="project" value="InterPro"/>
</dbReference>
<gene>
    <name evidence="6" type="ORF">B0537_03675</name>
</gene>
<evidence type="ECO:0000256" key="1">
    <source>
        <dbReference type="ARBA" id="ARBA00010541"/>
    </source>
</evidence>
<evidence type="ECO:0000256" key="2">
    <source>
        <dbReference type="ARBA" id="ARBA00022670"/>
    </source>
</evidence>
<evidence type="ECO:0000259" key="5">
    <source>
        <dbReference type="PROSITE" id="PS50106"/>
    </source>
</evidence>
<sequence length="384" mass="40815">MTKWKKMVTGLTVFLVVLSVLVFTPGCSLIKEINPQTQQQSNEQPRGGVANAGLPGVGPDTIANIVEQASPAVVKITTVVKVGGYTNNPYFNDPLFRQFFGFGLEPQYENGLGSGFLISKDGYILTNSHVVEGAQSISVLIKNHQKPYQAKLVGADPSLDLAVLKIEGDNFPTLPLGDSNKIRVGNWVIAIGSPFGLEDTVTIGVISAKERPLEINGRTFEHLLQTDASINPGNSGGPLLNLNGEVIGINTAINAQAQGIGFAIPTSTVKEVLDDLIQKGKVVRPWIGVQIQQVTPDIANFLGYDGSEGAVIYGVVAGGPAAKAGMKEGDIVLSIDGSKIASPDELIKVLQKKKVGVELEIEVFRQGKTIKIKVTTAERPGNIK</sequence>
<dbReference type="FunFam" id="2.40.10.10:FF:000001">
    <property type="entry name" value="Periplasmic serine protease DegS"/>
    <property type="match status" value="1"/>
</dbReference>
<dbReference type="GO" id="GO:0006508">
    <property type="term" value="P:proteolysis"/>
    <property type="evidence" value="ECO:0007669"/>
    <property type="project" value="UniProtKB-KW"/>
</dbReference>
<keyword evidence="4" id="KW-0720">Serine protease</keyword>
<dbReference type="RefSeq" id="WP_077713228.1">
    <property type="nucleotide sequence ID" value="NZ_CP019698.1"/>
</dbReference>
<dbReference type="Pfam" id="PF13180">
    <property type="entry name" value="PDZ_2"/>
    <property type="match status" value="1"/>
</dbReference>
<dbReference type="Pfam" id="PF13365">
    <property type="entry name" value="Trypsin_2"/>
    <property type="match status" value="1"/>
</dbReference>
<dbReference type="InterPro" id="IPR036034">
    <property type="entry name" value="PDZ_sf"/>
</dbReference>
<dbReference type="PANTHER" id="PTHR22939:SF129">
    <property type="entry name" value="SERINE PROTEASE HTRA2, MITOCHONDRIAL"/>
    <property type="match status" value="1"/>
</dbReference>
<keyword evidence="3" id="KW-0378">Hydrolase</keyword>